<feature type="transmembrane region" description="Helical" evidence="3">
    <location>
        <begin position="195"/>
        <end position="216"/>
    </location>
</feature>
<dbReference type="InterPro" id="IPR043128">
    <property type="entry name" value="Rev_trsase/Diguanyl_cyclase"/>
</dbReference>
<dbReference type="EMBL" id="JAKIKP010000017">
    <property type="protein sequence ID" value="MCL1144220.1"/>
    <property type="molecule type" value="Genomic_DNA"/>
</dbReference>
<dbReference type="PROSITE" id="PS50887">
    <property type="entry name" value="GGDEF"/>
    <property type="match status" value="1"/>
</dbReference>
<comment type="caution">
    <text evidence="5">The sequence shown here is derived from an EMBL/GenBank/DDBJ whole genome shotgun (WGS) entry which is preliminary data.</text>
</comment>
<feature type="transmembrane region" description="Helical" evidence="3">
    <location>
        <begin position="6"/>
        <end position="27"/>
    </location>
</feature>
<dbReference type="InterPro" id="IPR029787">
    <property type="entry name" value="Nucleotide_cyclase"/>
</dbReference>
<feature type="transmembrane region" description="Helical" evidence="3">
    <location>
        <begin position="118"/>
        <end position="138"/>
    </location>
</feature>
<dbReference type="Proteomes" id="UP001139333">
    <property type="component" value="Unassembled WGS sequence"/>
</dbReference>
<name>A0A9X1ZRR7_9GAMM</name>
<feature type="transmembrane region" description="Helical" evidence="3">
    <location>
        <begin position="150"/>
        <end position="175"/>
    </location>
</feature>
<dbReference type="RefSeq" id="WP_248996888.1">
    <property type="nucleotide sequence ID" value="NZ_JAKIKP010000017.1"/>
</dbReference>
<dbReference type="SUPFAM" id="SSF55073">
    <property type="entry name" value="Nucleotide cyclase"/>
    <property type="match status" value="1"/>
</dbReference>
<dbReference type="NCBIfam" id="TIGR00254">
    <property type="entry name" value="GGDEF"/>
    <property type="match status" value="1"/>
</dbReference>
<dbReference type="CDD" id="cd01949">
    <property type="entry name" value="GGDEF"/>
    <property type="match status" value="1"/>
</dbReference>
<dbReference type="SMART" id="SM00267">
    <property type="entry name" value="GGDEF"/>
    <property type="match status" value="1"/>
</dbReference>
<keyword evidence="3" id="KW-0472">Membrane</keyword>
<sequence>MSQDISIIYLQFFGLIALTGAFTWGLMAAPMRIAPKASSLFSISNICMFTAISLYFFRSDEISYVHWYLADFIFLVGFCLLHWGGQQLFKQKLSISSNLIILSLTTLTMLLFPPQKAYSMYLMIIASLGALCVFIMIVKDNYLAMRASLSITYSVLLSVPFFLAAMFFFIRAILLLMYSDNAELVDAFTSLKSPIILWLYISFILSINCILFGNALTRLVQKIHKLAKKDQLTGLWNRHALMTRLQLVDALWKRDKQQYSILIIDLDYFKKINDTYGHLAGDTAIQFVANSLKSSLREIDFICRYGGEEFLVVLPNTDSDKAYQVAEKIQIQIAQKTLKWQLHEITIQLSIGYATIEDNLSVEQLLQRADDAMYQAKQHGRNTISTLPPTTVTQ</sequence>
<gene>
    <name evidence="5" type="ORF">L2672_16195</name>
</gene>
<evidence type="ECO:0000256" key="1">
    <source>
        <dbReference type="ARBA" id="ARBA00001946"/>
    </source>
</evidence>
<keyword evidence="3" id="KW-0812">Transmembrane</keyword>
<dbReference type="GO" id="GO:1902201">
    <property type="term" value="P:negative regulation of bacterial-type flagellum-dependent cell motility"/>
    <property type="evidence" value="ECO:0007669"/>
    <property type="project" value="TreeGrafter"/>
</dbReference>
<evidence type="ECO:0000256" key="3">
    <source>
        <dbReference type="SAM" id="Phobius"/>
    </source>
</evidence>
<evidence type="ECO:0000313" key="6">
    <source>
        <dbReference type="Proteomes" id="UP001139333"/>
    </source>
</evidence>
<dbReference type="GO" id="GO:0052621">
    <property type="term" value="F:diguanylate cyclase activity"/>
    <property type="evidence" value="ECO:0007669"/>
    <property type="project" value="UniProtKB-EC"/>
</dbReference>
<dbReference type="InterPro" id="IPR050469">
    <property type="entry name" value="Diguanylate_Cyclase"/>
</dbReference>
<feature type="transmembrane region" description="Helical" evidence="3">
    <location>
        <begin position="64"/>
        <end position="83"/>
    </location>
</feature>
<dbReference type="InterPro" id="IPR000160">
    <property type="entry name" value="GGDEF_dom"/>
</dbReference>
<organism evidence="5 6">
    <name type="scientific">Shewanella gaetbuli</name>
    <dbReference type="NCBI Taxonomy" id="220752"/>
    <lineage>
        <taxon>Bacteria</taxon>
        <taxon>Pseudomonadati</taxon>
        <taxon>Pseudomonadota</taxon>
        <taxon>Gammaproteobacteria</taxon>
        <taxon>Alteromonadales</taxon>
        <taxon>Shewanellaceae</taxon>
        <taxon>Shewanella</taxon>
    </lineage>
</organism>
<dbReference type="PANTHER" id="PTHR45138:SF24">
    <property type="entry name" value="DIGUANYLATE CYCLASE DGCC-RELATED"/>
    <property type="match status" value="1"/>
</dbReference>
<evidence type="ECO:0000259" key="4">
    <source>
        <dbReference type="PROSITE" id="PS50887"/>
    </source>
</evidence>
<keyword evidence="6" id="KW-1185">Reference proteome</keyword>
<feature type="domain" description="GGDEF" evidence="4">
    <location>
        <begin position="257"/>
        <end position="389"/>
    </location>
</feature>
<keyword evidence="3" id="KW-1133">Transmembrane helix</keyword>
<dbReference type="Gene3D" id="3.30.70.270">
    <property type="match status" value="1"/>
</dbReference>
<feature type="transmembrane region" description="Helical" evidence="3">
    <location>
        <begin position="39"/>
        <end position="58"/>
    </location>
</feature>
<reference evidence="5" key="1">
    <citation type="submission" date="2022-01" db="EMBL/GenBank/DDBJ databases">
        <title>Whole genome-based taxonomy of the Shewanellaceae.</title>
        <authorList>
            <person name="Martin-Rodriguez A.J."/>
        </authorList>
    </citation>
    <scope>NUCLEOTIDE SEQUENCE</scope>
    <source>
        <strain evidence="5">DSM 16422</strain>
    </source>
</reference>
<dbReference type="FunFam" id="3.30.70.270:FF:000001">
    <property type="entry name" value="Diguanylate cyclase domain protein"/>
    <property type="match status" value="1"/>
</dbReference>
<dbReference type="EC" id="2.7.7.65" evidence="2"/>
<dbReference type="GO" id="GO:0005886">
    <property type="term" value="C:plasma membrane"/>
    <property type="evidence" value="ECO:0007669"/>
    <property type="project" value="TreeGrafter"/>
</dbReference>
<dbReference type="AlphaFoldDB" id="A0A9X1ZRR7"/>
<evidence type="ECO:0000256" key="2">
    <source>
        <dbReference type="ARBA" id="ARBA00012528"/>
    </source>
</evidence>
<evidence type="ECO:0000313" key="5">
    <source>
        <dbReference type="EMBL" id="MCL1144220.1"/>
    </source>
</evidence>
<dbReference type="PANTHER" id="PTHR45138">
    <property type="entry name" value="REGULATORY COMPONENTS OF SENSORY TRANSDUCTION SYSTEM"/>
    <property type="match status" value="1"/>
</dbReference>
<dbReference type="GO" id="GO:0043709">
    <property type="term" value="P:cell adhesion involved in single-species biofilm formation"/>
    <property type="evidence" value="ECO:0007669"/>
    <property type="project" value="TreeGrafter"/>
</dbReference>
<accession>A0A9X1ZRR7</accession>
<protein>
    <recommendedName>
        <fullName evidence="2">diguanylate cyclase</fullName>
        <ecNumber evidence="2">2.7.7.65</ecNumber>
    </recommendedName>
</protein>
<proteinExistence type="predicted"/>
<feature type="transmembrane region" description="Helical" evidence="3">
    <location>
        <begin position="95"/>
        <end position="112"/>
    </location>
</feature>
<dbReference type="Pfam" id="PF00990">
    <property type="entry name" value="GGDEF"/>
    <property type="match status" value="1"/>
</dbReference>
<comment type="cofactor">
    <cofactor evidence="1">
        <name>Mg(2+)</name>
        <dbReference type="ChEBI" id="CHEBI:18420"/>
    </cofactor>
</comment>